<dbReference type="EMBL" id="WNKS01000009">
    <property type="protein sequence ID" value="MTV31620.1"/>
    <property type="molecule type" value="Genomic_DNA"/>
</dbReference>
<gene>
    <name evidence="1" type="ORF">GJ654_11515</name>
</gene>
<proteinExistence type="predicted"/>
<organism evidence="1 2">
    <name type="scientific">Rhodoblastus acidophilus</name>
    <name type="common">Rhodopseudomonas acidophila</name>
    <dbReference type="NCBI Taxonomy" id="1074"/>
    <lineage>
        <taxon>Bacteria</taxon>
        <taxon>Pseudomonadati</taxon>
        <taxon>Pseudomonadota</taxon>
        <taxon>Alphaproteobacteria</taxon>
        <taxon>Hyphomicrobiales</taxon>
        <taxon>Rhodoblastaceae</taxon>
        <taxon>Rhodoblastus</taxon>
    </lineage>
</organism>
<dbReference type="AlphaFoldDB" id="A0A6N8DM63"/>
<reference evidence="1 2" key="1">
    <citation type="submission" date="2019-11" db="EMBL/GenBank/DDBJ databases">
        <title>Whole-genome sequence of a Rhodoblastus acidophilus DSM 142.</title>
        <authorList>
            <person name="Kyndt J.A."/>
            <person name="Meyer T.E."/>
        </authorList>
    </citation>
    <scope>NUCLEOTIDE SEQUENCE [LARGE SCALE GENOMIC DNA]</scope>
    <source>
        <strain evidence="1 2">DSM 142</strain>
    </source>
</reference>
<dbReference type="Proteomes" id="UP000439113">
    <property type="component" value="Unassembled WGS sequence"/>
</dbReference>
<evidence type="ECO:0000313" key="1">
    <source>
        <dbReference type="EMBL" id="MTV31620.1"/>
    </source>
</evidence>
<evidence type="ECO:0008006" key="3">
    <source>
        <dbReference type="Google" id="ProtNLM"/>
    </source>
</evidence>
<dbReference type="RefSeq" id="WP_196305525.1">
    <property type="nucleotide sequence ID" value="NZ_JAOQNR010000008.1"/>
</dbReference>
<dbReference type="Gene3D" id="3.20.20.80">
    <property type="entry name" value="Glycosidases"/>
    <property type="match status" value="1"/>
</dbReference>
<dbReference type="CDD" id="cd11579">
    <property type="entry name" value="Glyco_tran_WbsX"/>
    <property type="match status" value="1"/>
</dbReference>
<dbReference type="PANTHER" id="PTHR41244">
    <property type="entry name" value="RHAMNAN SYNTHESIS F"/>
    <property type="match status" value="1"/>
</dbReference>
<evidence type="ECO:0000313" key="2">
    <source>
        <dbReference type="Proteomes" id="UP000439113"/>
    </source>
</evidence>
<dbReference type="InterPro" id="IPR032719">
    <property type="entry name" value="WbsX"/>
</dbReference>
<protein>
    <recommendedName>
        <fullName evidence="3">Lipopolysaccharide biosynthesis protein</fullName>
    </recommendedName>
</protein>
<sequence length="885" mass="98223">MSSRIEFTDAMVDQPTVEHEIADLESSIVPTTGKLDNLSEAPAYRGVVDIFTAEGRVDGWCLSTSDPTTPVSIEIYIGPFKFAEFMTGKKRADIAEAVGLPVVPGFSNEIEQQNHADTEGILHFLCEPKSLAAPFTELVLFRIKNSRVALPMSPRIKLSRDDLFNLVSKPQIIKGSLDALDSKGGFRGAVDRQSQGVISGWCVNTGNPDFPVELEIYLKDALLGVTTNSEPRKDVSELLKGPVKSGFVFKPEDMTATTLAGAMKVLSEAIEAPGKAAQMLSIKVRGTNCHLPVLPTVTFTAADLKRYYDEATAKLGSVASNQRIGLVEELMSPTKSRAVTTPDDVKLVAFYLPQFHPFSENNEWWGEGFTEWTNVTTARAYFEGHDQPRIPSDLGYYDLRLDQIQEKQIDLARRYGVSAFCYYYYSFSGTKLMTFPIDRHVEKNYDMDFCLCWANENWSRRWDGSESDVLMSQTHTELDDLAFIDNVIPYFSSEKYIKFDGAPLLLVYRISLLAKPAQTIENWKRKVRAAGFPDLHVCMAESFGLTDPNEFGADSTCQFPPHGVSAREINTTVANIDKGFEGKIYDYIEVAANEVRRPDPAHTRFRCAMPSWDNTSRKGKAGNVFHNASPEVFEAWLSVLCAKAKRDLPSGKRLVFVNAWNEWGEGAYLEPDRLNGHRNLKAVRAALTTSNMLLSESLIAQAEGATEPEDQNAMQLVATLASVNRRLLQFATDYSSLPTGGPSPFVPIPKGSIRLQKVENSFCNVDSLNGRRVTNHEVTIVRGQKLGVSGWVRVPGVNLIESLPVFVRLSGSGDHAFIASIYDRETRQDVQAYYSDPNDHVHGFRCSLDFFSVAPGIYHVEILVGSLGDTNAVYVVPTKIMLIIA</sequence>
<accession>A0A6N8DM63</accession>
<dbReference type="Pfam" id="PF14307">
    <property type="entry name" value="Glyco_tran_WbsX"/>
    <property type="match status" value="1"/>
</dbReference>
<dbReference type="PANTHER" id="PTHR41244:SF1">
    <property type="entry name" value="GLYCOSYLTRANSFERASE"/>
    <property type="match status" value="1"/>
</dbReference>
<name>A0A6N8DM63_RHOAC</name>
<comment type="caution">
    <text evidence="1">The sequence shown here is derived from an EMBL/GenBank/DDBJ whole genome shotgun (WGS) entry which is preliminary data.</text>
</comment>